<proteinExistence type="predicted"/>
<name>A0A4C1VB04_EUMVA</name>
<comment type="caution">
    <text evidence="1">The sequence shown here is derived from an EMBL/GenBank/DDBJ whole genome shotgun (WGS) entry which is preliminary data.</text>
</comment>
<dbReference type="AlphaFoldDB" id="A0A4C1VB04"/>
<protein>
    <submittedName>
        <fullName evidence="1">Uncharacterized protein</fullName>
    </submittedName>
</protein>
<dbReference type="Proteomes" id="UP000299102">
    <property type="component" value="Unassembled WGS sequence"/>
</dbReference>
<sequence length="110" mass="12528">MWKQSGKTNAAVLSQRSSRFGAERRIRIHENKGLFPPSMRARMRGISKCFLILKPFAKRTCLFSETEIQVRCLGKIKTGQVRNGQEMGASRLMEFDPDNRSLIALRAENA</sequence>
<keyword evidence="2" id="KW-1185">Reference proteome</keyword>
<accession>A0A4C1VB04</accession>
<evidence type="ECO:0000313" key="1">
    <source>
        <dbReference type="EMBL" id="GBP35522.1"/>
    </source>
</evidence>
<organism evidence="1 2">
    <name type="scientific">Eumeta variegata</name>
    <name type="common">Bagworm moth</name>
    <name type="synonym">Eumeta japonica</name>
    <dbReference type="NCBI Taxonomy" id="151549"/>
    <lineage>
        <taxon>Eukaryota</taxon>
        <taxon>Metazoa</taxon>
        <taxon>Ecdysozoa</taxon>
        <taxon>Arthropoda</taxon>
        <taxon>Hexapoda</taxon>
        <taxon>Insecta</taxon>
        <taxon>Pterygota</taxon>
        <taxon>Neoptera</taxon>
        <taxon>Endopterygota</taxon>
        <taxon>Lepidoptera</taxon>
        <taxon>Glossata</taxon>
        <taxon>Ditrysia</taxon>
        <taxon>Tineoidea</taxon>
        <taxon>Psychidae</taxon>
        <taxon>Oiketicinae</taxon>
        <taxon>Eumeta</taxon>
    </lineage>
</organism>
<evidence type="ECO:0000313" key="2">
    <source>
        <dbReference type="Proteomes" id="UP000299102"/>
    </source>
</evidence>
<dbReference type="EMBL" id="BGZK01000305">
    <property type="protein sequence ID" value="GBP35522.1"/>
    <property type="molecule type" value="Genomic_DNA"/>
</dbReference>
<gene>
    <name evidence="1" type="ORF">EVAR_17383_1</name>
</gene>
<reference evidence="1 2" key="1">
    <citation type="journal article" date="2019" name="Commun. Biol.">
        <title>The bagworm genome reveals a unique fibroin gene that provides high tensile strength.</title>
        <authorList>
            <person name="Kono N."/>
            <person name="Nakamura H."/>
            <person name="Ohtoshi R."/>
            <person name="Tomita M."/>
            <person name="Numata K."/>
            <person name="Arakawa K."/>
        </authorList>
    </citation>
    <scope>NUCLEOTIDE SEQUENCE [LARGE SCALE GENOMIC DNA]</scope>
</reference>